<comment type="caution">
    <text evidence="3">The sequence shown here is derived from an EMBL/GenBank/DDBJ whole genome shotgun (WGS) entry which is preliminary data.</text>
</comment>
<dbReference type="InterPro" id="IPR036249">
    <property type="entry name" value="Thioredoxin-like_sf"/>
</dbReference>
<organism evidence="3 4">
    <name type="scientific">Hyphomonas hirschiana VP5</name>
    <dbReference type="NCBI Taxonomy" id="1280951"/>
    <lineage>
        <taxon>Bacteria</taxon>
        <taxon>Pseudomonadati</taxon>
        <taxon>Pseudomonadota</taxon>
        <taxon>Alphaproteobacteria</taxon>
        <taxon>Hyphomonadales</taxon>
        <taxon>Hyphomonadaceae</taxon>
        <taxon>Hyphomonas</taxon>
    </lineage>
</organism>
<dbReference type="RefSeq" id="WP_011648303.1">
    <property type="nucleotide sequence ID" value="NZ_ARYI01000010.1"/>
</dbReference>
<proteinExistence type="inferred from homology"/>
<dbReference type="Proteomes" id="UP000025061">
    <property type="component" value="Unassembled WGS sequence"/>
</dbReference>
<sequence length="113" mass="12326">MTRTLYGLKNCDTCKKALKELEAEGKRADFVDIRAEADLPSKLPRWIAAVGEKLVNRSSTTWRGLSDADKARASGVTLEGLLLGNPTLIKRPVIETGDEVLVGWSAETKSRIG</sequence>
<gene>
    <name evidence="3" type="ORF">HHI_12204</name>
</gene>
<reference evidence="3 4" key="1">
    <citation type="submission" date="2013-04" db="EMBL/GenBank/DDBJ databases">
        <title>Hyphomonas hirschiana VP5 Genome Sequencing.</title>
        <authorList>
            <person name="Lai Q."/>
            <person name="Shao Z."/>
        </authorList>
    </citation>
    <scope>NUCLEOTIDE SEQUENCE [LARGE SCALE GENOMIC DNA]</scope>
    <source>
        <strain evidence="3 4">VP5</strain>
    </source>
</reference>
<dbReference type="PANTHER" id="PTHR30041:SF8">
    <property type="entry name" value="PROTEIN YFFB"/>
    <property type="match status" value="1"/>
</dbReference>
<dbReference type="OrthoDB" id="9803749at2"/>
<evidence type="ECO:0000313" key="3">
    <source>
        <dbReference type="EMBL" id="KCZ91992.1"/>
    </source>
</evidence>
<dbReference type="AlphaFoldDB" id="A0A059FN07"/>
<dbReference type="Gene3D" id="3.40.30.10">
    <property type="entry name" value="Glutaredoxin"/>
    <property type="match status" value="1"/>
</dbReference>
<comment type="similarity">
    <text evidence="1 2">Belongs to the ArsC family.</text>
</comment>
<dbReference type="PANTHER" id="PTHR30041">
    <property type="entry name" value="ARSENATE REDUCTASE"/>
    <property type="match status" value="1"/>
</dbReference>
<evidence type="ECO:0000313" key="4">
    <source>
        <dbReference type="Proteomes" id="UP000025061"/>
    </source>
</evidence>
<dbReference type="PATRIC" id="fig|1280951.3.peg.2458"/>
<protein>
    <submittedName>
        <fullName evidence="3">ArsC family protein</fullName>
    </submittedName>
</protein>
<dbReference type="InterPro" id="IPR006660">
    <property type="entry name" value="Arsenate_reductase-like"/>
</dbReference>
<accession>A0A059FN07</accession>
<dbReference type="PROSITE" id="PS51353">
    <property type="entry name" value="ARSC"/>
    <property type="match status" value="1"/>
</dbReference>
<evidence type="ECO:0000256" key="1">
    <source>
        <dbReference type="ARBA" id="ARBA00007198"/>
    </source>
</evidence>
<keyword evidence="4" id="KW-1185">Reference proteome</keyword>
<evidence type="ECO:0000256" key="2">
    <source>
        <dbReference type="PROSITE-ProRule" id="PRU01282"/>
    </source>
</evidence>
<dbReference type="Pfam" id="PF03960">
    <property type="entry name" value="ArsC"/>
    <property type="match status" value="1"/>
</dbReference>
<dbReference type="EMBL" id="ARYI01000010">
    <property type="protein sequence ID" value="KCZ91992.1"/>
    <property type="molecule type" value="Genomic_DNA"/>
</dbReference>
<name>A0A059FN07_9PROT</name>
<dbReference type="SUPFAM" id="SSF52833">
    <property type="entry name" value="Thioredoxin-like"/>
    <property type="match status" value="1"/>
</dbReference>